<evidence type="ECO:0000256" key="2">
    <source>
        <dbReference type="ARBA" id="ARBA00007069"/>
    </source>
</evidence>
<accession>A0A1L7AFW7</accession>
<feature type="transmembrane region" description="Helical" evidence="8">
    <location>
        <begin position="241"/>
        <end position="262"/>
    </location>
</feature>
<reference evidence="11 13" key="2">
    <citation type="journal article" date="2019" name="Microb. Pathog.">
        <title>Comparison of VITEK 2, MALDI-TOF MS, 16S rRNA gene sequencing, and whole-genome sequencing for identification of Roseomonas mucosa.</title>
        <authorList>
            <person name="Rudolph W.W."/>
            <person name="Gunzer F."/>
            <person name="Trauth M."/>
            <person name="Bunk B."/>
            <person name="Bigge R."/>
            <person name="Schrottner P."/>
        </authorList>
    </citation>
    <scope>NUCLEOTIDE SEQUENCE [LARGE SCALE GENOMIC DNA]</scope>
    <source>
        <strain evidence="11 13">DSM 103800</strain>
    </source>
</reference>
<evidence type="ECO:0000313" key="11">
    <source>
        <dbReference type="EMBL" id="MDT8329896.1"/>
    </source>
</evidence>
<proteinExistence type="inferred from homology"/>
<dbReference type="PANTHER" id="PTHR43848">
    <property type="entry name" value="PUTRESCINE TRANSPORT SYSTEM PERMEASE PROTEIN POTI"/>
    <property type="match status" value="1"/>
</dbReference>
<keyword evidence="6 8" id="KW-1133">Transmembrane helix</keyword>
<organism evidence="10 12">
    <name type="scientific">Roseomonas gilardii</name>
    <dbReference type="NCBI Taxonomy" id="257708"/>
    <lineage>
        <taxon>Bacteria</taxon>
        <taxon>Pseudomonadati</taxon>
        <taxon>Pseudomonadota</taxon>
        <taxon>Alphaproteobacteria</taxon>
        <taxon>Acetobacterales</taxon>
        <taxon>Roseomonadaceae</taxon>
        <taxon>Roseomonas</taxon>
    </lineage>
</organism>
<comment type="subcellular location">
    <subcellularLocation>
        <location evidence="1 8">Cell membrane</location>
        <topology evidence="1 8">Multi-pass membrane protein</topology>
    </subcellularLocation>
</comment>
<dbReference type="CDD" id="cd06261">
    <property type="entry name" value="TM_PBP2"/>
    <property type="match status" value="1"/>
</dbReference>
<dbReference type="RefSeq" id="WP_075798406.1">
    <property type="nucleotide sequence ID" value="NZ_CP015583.1"/>
</dbReference>
<feature type="transmembrane region" description="Helical" evidence="8">
    <location>
        <begin position="68"/>
        <end position="89"/>
    </location>
</feature>
<dbReference type="SUPFAM" id="SSF161098">
    <property type="entry name" value="MetI-like"/>
    <property type="match status" value="1"/>
</dbReference>
<feature type="transmembrane region" description="Helical" evidence="8">
    <location>
        <begin position="109"/>
        <end position="130"/>
    </location>
</feature>
<feature type="transmembrane region" description="Helical" evidence="8">
    <location>
        <begin position="182"/>
        <end position="204"/>
    </location>
</feature>
<dbReference type="EMBL" id="JAVVDO010000002">
    <property type="protein sequence ID" value="MDT8329896.1"/>
    <property type="molecule type" value="Genomic_DNA"/>
</dbReference>
<evidence type="ECO:0000256" key="3">
    <source>
        <dbReference type="ARBA" id="ARBA00022448"/>
    </source>
</evidence>
<keyword evidence="3 8" id="KW-0813">Transport</keyword>
<evidence type="ECO:0000256" key="7">
    <source>
        <dbReference type="ARBA" id="ARBA00023136"/>
    </source>
</evidence>
<feature type="transmembrane region" description="Helical" evidence="8">
    <location>
        <begin position="13"/>
        <end position="34"/>
    </location>
</feature>
<evidence type="ECO:0000256" key="8">
    <source>
        <dbReference type="RuleBase" id="RU363032"/>
    </source>
</evidence>
<dbReference type="eggNOG" id="COG1177">
    <property type="taxonomic scope" value="Bacteria"/>
</dbReference>
<feature type="transmembrane region" description="Helical" evidence="8">
    <location>
        <begin position="211"/>
        <end position="235"/>
    </location>
</feature>
<comment type="similarity">
    <text evidence="2">Belongs to the binding-protein-dependent transport system permease family. CysTW subfamily.</text>
</comment>
<evidence type="ECO:0000259" key="9">
    <source>
        <dbReference type="PROSITE" id="PS50928"/>
    </source>
</evidence>
<dbReference type="InterPro" id="IPR051789">
    <property type="entry name" value="Bact_Polyamine_Transport"/>
</dbReference>
<dbReference type="InterPro" id="IPR035906">
    <property type="entry name" value="MetI-like_sf"/>
</dbReference>
<dbReference type="EMBL" id="CP015583">
    <property type="protein sequence ID" value="APT57579.1"/>
    <property type="molecule type" value="Genomic_DNA"/>
</dbReference>
<gene>
    <name evidence="10" type="ORF">RGI145_11170</name>
    <name evidence="11" type="ORF">RQ831_02450</name>
</gene>
<dbReference type="InterPro" id="IPR000515">
    <property type="entry name" value="MetI-like"/>
</dbReference>
<dbReference type="PANTHER" id="PTHR43848:SF2">
    <property type="entry name" value="PUTRESCINE TRANSPORT SYSTEM PERMEASE PROTEIN POTI"/>
    <property type="match status" value="1"/>
</dbReference>
<dbReference type="Pfam" id="PF00528">
    <property type="entry name" value="BPD_transp_1"/>
    <property type="match status" value="1"/>
</dbReference>
<feature type="transmembrane region" description="Helical" evidence="8">
    <location>
        <begin position="142"/>
        <end position="162"/>
    </location>
</feature>
<dbReference type="GO" id="GO:0055085">
    <property type="term" value="P:transmembrane transport"/>
    <property type="evidence" value="ECO:0007669"/>
    <property type="project" value="InterPro"/>
</dbReference>
<dbReference type="Gene3D" id="1.10.3720.10">
    <property type="entry name" value="MetI-like"/>
    <property type="match status" value="1"/>
</dbReference>
<evidence type="ECO:0000313" key="13">
    <source>
        <dbReference type="Proteomes" id="UP001258945"/>
    </source>
</evidence>
<dbReference type="GO" id="GO:0005886">
    <property type="term" value="C:plasma membrane"/>
    <property type="evidence" value="ECO:0007669"/>
    <property type="project" value="UniProtKB-SubCell"/>
</dbReference>
<evidence type="ECO:0000256" key="4">
    <source>
        <dbReference type="ARBA" id="ARBA00022475"/>
    </source>
</evidence>
<keyword evidence="13" id="KW-1185">Reference proteome</keyword>
<evidence type="ECO:0000256" key="1">
    <source>
        <dbReference type="ARBA" id="ARBA00004651"/>
    </source>
</evidence>
<dbReference type="PROSITE" id="PS50928">
    <property type="entry name" value="ABC_TM1"/>
    <property type="match status" value="1"/>
</dbReference>
<dbReference type="Proteomes" id="UP000185494">
    <property type="component" value="Chromosome 1"/>
</dbReference>
<dbReference type="KEGG" id="rgi:RGI145_11170"/>
<evidence type="ECO:0000313" key="10">
    <source>
        <dbReference type="EMBL" id="APT57579.1"/>
    </source>
</evidence>
<dbReference type="Proteomes" id="UP001258945">
    <property type="component" value="Unassembled WGS sequence"/>
</dbReference>
<reference evidence="11" key="3">
    <citation type="submission" date="2023-09" db="EMBL/GenBank/DDBJ databases">
        <authorList>
            <person name="Schober I."/>
            <person name="Bunk B."/>
        </authorList>
    </citation>
    <scope>NUCLEOTIDE SEQUENCE</scope>
    <source>
        <strain evidence="11">DSM 103800</strain>
    </source>
</reference>
<evidence type="ECO:0000256" key="6">
    <source>
        <dbReference type="ARBA" id="ARBA00022989"/>
    </source>
</evidence>
<reference evidence="10 12" key="1">
    <citation type="submission" date="2016-05" db="EMBL/GenBank/DDBJ databases">
        <title>Complete Genome and Methylome Analysis of Psychrotrophic Bacterial Isolates from Antarctic Lake Untersee.</title>
        <authorList>
            <person name="Fomenkov A."/>
            <person name="Akimov V.N."/>
            <person name="Vasilyeva L.V."/>
            <person name="Andersen D."/>
            <person name="Vincze T."/>
            <person name="Roberts R.J."/>
        </authorList>
    </citation>
    <scope>NUCLEOTIDE SEQUENCE [LARGE SCALE GENOMIC DNA]</scope>
    <source>
        <strain evidence="10 12">U14-5</strain>
    </source>
</reference>
<feature type="domain" description="ABC transmembrane type-1" evidence="9">
    <location>
        <begin position="64"/>
        <end position="259"/>
    </location>
</feature>
<protein>
    <submittedName>
        <fullName evidence="11">ABC transporter permease subunit</fullName>
    </submittedName>
    <submittedName>
        <fullName evidence="10">Spermidine/putrescine ABC transporter permease</fullName>
    </submittedName>
</protein>
<evidence type="ECO:0000256" key="5">
    <source>
        <dbReference type="ARBA" id="ARBA00022692"/>
    </source>
</evidence>
<keyword evidence="5 8" id="KW-0812">Transmembrane</keyword>
<keyword evidence="7 8" id="KW-0472">Membrane</keyword>
<sequence length="274" mass="28433">MTPSGLLPAWARIGLWLGLAFLWLPVLLLVFYAFSADPVPFRWSGFSLRWFRELAADERLLEAAFLSLRIAAGAATLAMLLGGATGWLLARGGAFRGRALLGALSGAPLVLPEVVTGLSLLLLFVMLEAATGWPRGRGAGTILLAHATLGAAYAAVVVQARLARGGRELEEAAADLGATPATVFRTVTLPLMAPALAASWLLAFTLSLDDVVLASFLSGPASTTLPVALFSMLRLGMTPKVNALAVLILAAVGLALLLAAALTRGRVARGRGGD</sequence>
<evidence type="ECO:0000313" key="12">
    <source>
        <dbReference type="Proteomes" id="UP000185494"/>
    </source>
</evidence>
<dbReference type="AlphaFoldDB" id="A0A1L7AFW7"/>
<keyword evidence="4" id="KW-1003">Cell membrane</keyword>
<dbReference type="STRING" id="257708.RGI145_11170"/>
<name>A0A1L7AFW7_9PROT</name>